<feature type="compositionally biased region" description="Basic and acidic residues" evidence="1">
    <location>
        <begin position="260"/>
        <end position="269"/>
    </location>
</feature>
<reference evidence="3" key="1">
    <citation type="submission" date="2023-03" db="EMBL/GenBank/DDBJ databases">
        <title>Electrophorus voltai genome.</title>
        <authorList>
            <person name="Bian C."/>
        </authorList>
    </citation>
    <scope>NUCLEOTIDE SEQUENCE</scope>
    <source>
        <strain evidence="3">CB-2022</strain>
        <tissue evidence="3">Muscle</tissue>
    </source>
</reference>
<dbReference type="GO" id="GO:0003676">
    <property type="term" value="F:nucleic acid binding"/>
    <property type="evidence" value="ECO:0007669"/>
    <property type="project" value="InterPro"/>
</dbReference>
<protein>
    <recommendedName>
        <fullName evidence="2">Integrase catalytic domain-containing protein</fullName>
    </recommendedName>
</protein>
<dbReference type="SUPFAM" id="SSF53098">
    <property type="entry name" value="Ribonuclease H-like"/>
    <property type="match status" value="1"/>
</dbReference>
<dbReference type="PROSITE" id="PS50994">
    <property type="entry name" value="INTEGRASE"/>
    <property type="match status" value="1"/>
</dbReference>
<dbReference type="InterPro" id="IPR012337">
    <property type="entry name" value="RNaseH-like_sf"/>
</dbReference>
<evidence type="ECO:0000313" key="3">
    <source>
        <dbReference type="EMBL" id="KAK1804853.1"/>
    </source>
</evidence>
<dbReference type="Gene3D" id="3.30.420.10">
    <property type="entry name" value="Ribonuclease H-like superfamily/Ribonuclease H"/>
    <property type="match status" value="1"/>
</dbReference>
<dbReference type="AlphaFoldDB" id="A0AAD8ZSX7"/>
<keyword evidence="4" id="KW-1185">Reference proteome</keyword>
<comment type="caution">
    <text evidence="3">The sequence shown here is derived from an EMBL/GenBank/DDBJ whole genome shotgun (WGS) entry which is preliminary data.</text>
</comment>
<feature type="compositionally biased region" description="Basic and acidic residues" evidence="1">
    <location>
        <begin position="238"/>
        <end position="252"/>
    </location>
</feature>
<dbReference type="InterPro" id="IPR001584">
    <property type="entry name" value="Integrase_cat-core"/>
</dbReference>
<dbReference type="EMBL" id="JAROKS010000003">
    <property type="protein sequence ID" value="KAK1804853.1"/>
    <property type="molecule type" value="Genomic_DNA"/>
</dbReference>
<dbReference type="InterPro" id="IPR036397">
    <property type="entry name" value="RNaseH_sf"/>
</dbReference>
<dbReference type="PANTHER" id="PTHR37984">
    <property type="entry name" value="PROTEIN CBG26694"/>
    <property type="match status" value="1"/>
</dbReference>
<accession>A0AAD8ZSX7</accession>
<evidence type="ECO:0000256" key="1">
    <source>
        <dbReference type="SAM" id="MobiDB-lite"/>
    </source>
</evidence>
<proteinExistence type="predicted"/>
<feature type="region of interest" description="Disordered" evidence="1">
    <location>
        <begin position="377"/>
        <end position="409"/>
    </location>
</feature>
<dbReference type="InterPro" id="IPR050951">
    <property type="entry name" value="Retrovirus_Pol_polyprotein"/>
</dbReference>
<name>A0AAD8ZSX7_9TELE</name>
<dbReference type="GO" id="GO:0015074">
    <property type="term" value="P:DNA integration"/>
    <property type="evidence" value="ECO:0007669"/>
    <property type="project" value="InterPro"/>
</dbReference>
<sequence length="588" mass="63665">MELQLNIKKTKIMTTADKEVHIKINNENIEVVDSFIFLGTLIDHSGGSRAEIKRRLALGRAAMMNMDQIWKCNDVVVTITQRLITAIMFSIVTYGSQAPSHNGLLPDEDMDYIKSLLNTLGDRKPLALPSLMATPSECNREDKSVGTFTMQSQNYLQHLTCPNPPGFVKVVFLKTFLRGKAQEWAAMGSGGYDSGGFSSVALHTICSTKTACCSCFPDSLSIPVSGVKETTQPVPAPSERDAAQPFSGKRDAAWPVTASGERDATHRDPVTVPDVGDAARPDPVTVPGAGDVACPDPVLVPGAADGTRPVPLPGMMDATSPVPVPGLVVAAWPVLTTQEVSQPVPVPCIKSVLVGAPPDIPAAPLTTAAMPHDLLDPLPLNGTAAPPDLPDPPLNAMATPPLLPDPTPLNAASPDEPVPVPGVEEATPQVFMPISEDNTMVLSIMDRFSKMVRFVPLVALPTIWEMADLLFCQVFRQFGLPEDIVSNWVWKELLGKVWKELLGKLNITVSLMSGYHPQANGQVEWNNQEMGKFYCLYCNHDPETWSTYLPWADYVQNSLRHTGTGLTPFECVLGYQPPGTSLHHTSRK</sequence>
<dbReference type="PANTHER" id="PTHR37984:SF15">
    <property type="entry name" value="INTEGRASE CATALYTIC DOMAIN-CONTAINING PROTEIN"/>
    <property type="match status" value="1"/>
</dbReference>
<feature type="region of interest" description="Disordered" evidence="1">
    <location>
        <begin position="230"/>
        <end position="278"/>
    </location>
</feature>
<evidence type="ECO:0000313" key="4">
    <source>
        <dbReference type="Proteomes" id="UP001239994"/>
    </source>
</evidence>
<gene>
    <name evidence="3" type="ORF">P4O66_003554</name>
</gene>
<feature type="domain" description="Integrase catalytic" evidence="2">
    <location>
        <begin position="410"/>
        <end position="576"/>
    </location>
</feature>
<organism evidence="3 4">
    <name type="scientific">Electrophorus voltai</name>
    <dbReference type="NCBI Taxonomy" id="2609070"/>
    <lineage>
        <taxon>Eukaryota</taxon>
        <taxon>Metazoa</taxon>
        <taxon>Chordata</taxon>
        <taxon>Craniata</taxon>
        <taxon>Vertebrata</taxon>
        <taxon>Euteleostomi</taxon>
        <taxon>Actinopterygii</taxon>
        <taxon>Neopterygii</taxon>
        <taxon>Teleostei</taxon>
        <taxon>Ostariophysi</taxon>
        <taxon>Gymnotiformes</taxon>
        <taxon>Gymnotoidei</taxon>
        <taxon>Gymnotidae</taxon>
        <taxon>Electrophorus</taxon>
    </lineage>
</organism>
<dbReference type="Proteomes" id="UP001239994">
    <property type="component" value="Unassembled WGS sequence"/>
</dbReference>
<evidence type="ECO:0000259" key="2">
    <source>
        <dbReference type="PROSITE" id="PS50994"/>
    </source>
</evidence>